<reference evidence="1" key="1">
    <citation type="journal article" date="2007" name="Science">
        <title>Draft genome of the filarial nematode parasite Brugia malayi.</title>
        <authorList>
            <person name="Ghedin E."/>
            <person name="Wang S."/>
            <person name="Spiro D."/>
            <person name="Caler E."/>
            <person name="Zhao Q."/>
            <person name="Crabtree J."/>
            <person name="Allen J.E."/>
            <person name="Delcher A.L."/>
            <person name="Guiliano D.B."/>
            <person name="Miranda-Saavedra D."/>
            <person name="Angiuoli S.V."/>
            <person name="Creasy T."/>
            <person name="Amedeo P."/>
            <person name="Haas B."/>
            <person name="El-Sayed N.M."/>
            <person name="Wortman J.R."/>
            <person name="Feldblyum T."/>
            <person name="Tallon L."/>
            <person name="Schatz M."/>
            <person name="Shumway M."/>
            <person name="Koo H."/>
            <person name="Salzberg S.L."/>
            <person name="Schobel S."/>
            <person name="Pertea M."/>
            <person name="Pop M."/>
            <person name="White O."/>
            <person name="Barton G.J."/>
            <person name="Carlow C.K."/>
            <person name="Crawford M.J."/>
            <person name="Daub J."/>
            <person name="Dimmic M.W."/>
            <person name="Estes C.F."/>
            <person name="Foster J.M."/>
            <person name="Ganatra M."/>
            <person name="Gregory W.F."/>
            <person name="Johnson N.M."/>
            <person name="Jin J."/>
            <person name="Komuniecki R."/>
            <person name="Korf I."/>
            <person name="Kumar S."/>
            <person name="Laney S."/>
            <person name="Li B.W."/>
            <person name="Li W."/>
            <person name="Lindblom T.H."/>
            <person name="Lustigman S."/>
            <person name="Ma D."/>
            <person name="Maina C.V."/>
            <person name="Martin D.M."/>
            <person name="McCarter J.P."/>
            <person name="McReynolds L."/>
            <person name="Mitreva M."/>
            <person name="Nutman T.B."/>
            <person name="Parkinson J."/>
            <person name="Peregrin-Alvarez J.M."/>
            <person name="Poole C."/>
            <person name="Ren Q."/>
            <person name="Saunders L."/>
            <person name="Sluder A.E."/>
            <person name="Smith K."/>
            <person name="Stanke M."/>
            <person name="Unnasch T.R."/>
            <person name="Ware J."/>
            <person name="Wei A.D."/>
            <person name="Weil G."/>
            <person name="Williams D.J."/>
            <person name="Zhang Y."/>
            <person name="Williams S.A."/>
            <person name="Fraser-Liggett C."/>
            <person name="Slatko B."/>
            <person name="Blaxter M.L."/>
            <person name="Scott A.L."/>
        </authorList>
    </citation>
    <scope>NUCLEOTIDE SEQUENCE</scope>
    <source>
        <strain evidence="1">FR3</strain>
    </source>
</reference>
<gene>
    <name evidence="1 2" type="ORF">Bm10661</name>
    <name evidence="1" type="ORF">BM_Bm10661</name>
</gene>
<accession>A0A0J9Y7J0</accession>
<evidence type="ECO:0000313" key="1">
    <source>
        <dbReference type="EMBL" id="CDQ03965.2"/>
    </source>
</evidence>
<dbReference type="AlphaFoldDB" id="A0A0J9Y7J0"/>
<proteinExistence type="predicted"/>
<sequence length="345" mass="39499">MMDISKPITDSITKNFATFKNSDLLSMRNVCKYFRKSANEVLNERIKPLVIVNGTIRNAANQKIFSLYKQQLNTISASDDEFKNFSMLQKWHAENGLLFDDYNDLTPLKRRLSGPMYLRIAPFGNSMIIDHELSLYSGSKLSNGHPRSAIIFPKMPQASISMKVFAGRAHVYSRQWLKVMREPKLIVAFQNNALSLSDIMTTVDTKISPLLKDRSVPICYALQVESEIRFKRLSSFVVFHGSNVEASVFVEETANEEELRQKLLEWKNGLKFLESHHIVAFRLHKVNVEPENSEKIFSEIFGIELSTLRLPMSDRYETGSIYFNSHSKAEKLLGPTYAIVGFKKI</sequence>
<reference evidence="1" key="2">
    <citation type="submission" date="2012-12" db="EMBL/GenBank/DDBJ databases">
        <authorList>
            <person name="Gao Y.W."/>
            <person name="Fan S.T."/>
            <person name="Sun H.T."/>
            <person name="Wang Z."/>
            <person name="Gao X.L."/>
            <person name="Li Y.G."/>
            <person name="Wang T.C."/>
            <person name="Zhang K."/>
            <person name="Xu W.W."/>
            <person name="Yu Z.J."/>
            <person name="Xia X.Z."/>
        </authorList>
    </citation>
    <scope>NUCLEOTIDE SEQUENCE</scope>
    <source>
        <strain evidence="1">FR3</strain>
    </source>
</reference>
<dbReference type="EMBL" id="LN857004">
    <property type="protein sequence ID" value="CDQ03965.2"/>
    <property type="molecule type" value="Genomic_DNA"/>
</dbReference>
<organism evidence="1">
    <name type="scientific">Brugia malayi</name>
    <name type="common">Filarial nematode worm</name>
    <dbReference type="NCBI Taxonomy" id="6279"/>
    <lineage>
        <taxon>Eukaryota</taxon>
        <taxon>Metazoa</taxon>
        <taxon>Ecdysozoa</taxon>
        <taxon>Nematoda</taxon>
        <taxon>Chromadorea</taxon>
        <taxon>Rhabditida</taxon>
        <taxon>Spirurina</taxon>
        <taxon>Spiruromorpha</taxon>
        <taxon>Filarioidea</taxon>
        <taxon>Onchocercidae</taxon>
        <taxon>Brugia</taxon>
    </lineage>
</organism>
<dbReference type="WormBase" id="Bm10661">
    <property type="protein sequence ID" value="BM43475"/>
    <property type="gene ID" value="WBGene00230922"/>
</dbReference>
<protein>
    <submittedName>
        <fullName evidence="1">Bm10661</fullName>
    </submittedName>
</protein>
<evidence type="ECO:0000313" key="2">
    <source>
        <dbReference type="WormBase" id="Bm10661"/>
    </source>
</evidence>
<name>A0A0J9Y7J0_BRUMA</name>